<sequence length="810" mass="87847">MNNRVYDASNLDLRTSLLAGVSVLTLMPLAQAQPQAVDQRPVLEEIIVTAQKREQSLQDVPVAVTAIDSEAIVVNRVENVSDLSALVPSLTVRQGAGGSQIPQYSMRGIYTFGSAVGTDKGISLYIDGVYVQNAAGSLVDLADIERIEVLRGPQGTLFGRNSTGGAVSIITRNPTGEFGIRQELTGGNYNQFRSKTRIDFSQMGPLSLSLSYLYSERDGDTRNLGAGTVWDHGPASGNAYGLLRSPDRLGDKKVKGVFVAANLDLHPDFDLSYKFDHSDTDHTPTAVGTAYLATPATAGYGGVPPSSVPYTFYNASPNPLTPITNKRPKAVNNWYTTESFAKTYGHNLTAHWQLSDDLALKNILAYRKTNLYANNQLDGLGGLVVPGAGIPFVFVASNAGATEKQWSNELQLNLTANHFNLTSGIIYFQNDQETAGIPGEFNTLAGAAITGQGTATPGPFVVPANTGYFLPNVKAKSQALYVQPEIHLHDKVDLVLGYRITKDKKNGTEVVPGSVQPYEPSLGRSSPIRYKDDRSTYLVGLNYKPTQDMLAYIKYATGYISGGQLATITFAPETAKSIEGGLKTELFDRRLRSNVAVYRVKYGAIQQATLGSLTGIPSATDFGQAIVPSADATAYGIEWENTLVPVDRMLLGANVSYMRFKFDQNTIFSGFKYNGGVPGHNEFNRPKWSGNLFAQYDSPEVIGGGYLSARIDGRFISSHLMAFDTSPGNGPDAMEDPLLRRADTAPSRWLVNSRLALRDLDFKGSKIELGLWSKNLFDDKSVIQATNLGFATAVIYQDARTYGLDINVEF</sequence>
<keyword evidence="4" id="KW-0410">Iron transport</keyword>
<gene>
    <name evidence="16" type="ORF">ACG33_03760</name>
</gene>
<keyword evidence="13" id="KW-0732">Signal</keyword>
<dbReference type="PANTHER" id="PTHR32552">
    <property type="entry name" value="FERRICHROME IRON RECEPTOR-RELATED"/>
    <property type="match status" value="1"/>
</dbReference>
<keyword evidence="3 11" id="KW-1134">Transmembrane beta strand</keyword>
<dbReference type="Pfam" id="PF07715">
    <property type="entry name" value="Plug"/>
    <property type="match status" value="1"/>
</dbReference>
<comment type="similarity">
    <text evidence="11 12">Belongs to the TonB-dependent receptor family.</text>
</comment>
<keyword evidence="17" id="KW-1185">Reference proteome</keyword>
<keyword evidence="9 11" id="KW-0472">Membrane</keyword>
<feature type="domain" description="TonB-dependent receptor-like beta-barrel" evidence="14">
    <location>
        <begin position="306"/>
        <end position="754"/>
    </location>
</feature>
<feature type="domain" description="TonB-dependent receptor plug" evidence="15">
    <location>
        <begin position="57"/>
        <end position="166"/>
    </location>
</feature>
<evidence type="ECO:0000259" key="15">
    <source>
        <dbReference type="Pfam" id="PF07715"/>
    </source>
</evidence>
<evidence type="ECO:0000256" key="9">
    <source>
        <dbReference type="ARBA" id="ARBA00023136"/>
    </source>
</evidence>
<reference evidence="16 17" key="1">
    <citation type="submission" date="2015-06" db="EMBL/GenBank/DDBJ databases">
        <title>A Comprehensive Approach to Explore the Metabolic and Phylogenetic Diversity of Bacterial Steroid Degradation in the Environment: Testosterone as an Example.</title>
        <authorList>
            <person name="Yang F.-C."/>
            <person name="Chen Y.-L."/>
            <person name="Yu C.-P."/>
            <person name="Tang S.-L."/>
            <person name="Wang P.-H."/>
            <person name="Ismail W."/>
            <person name="Wang C.-H."/>
            <person name="Yang C.-Y."/>
            <person name="Chiang Y.-R."/>
        </authorList>
    </citation>
    <scope>NUCLEOTIDE SEQUENCE [LARGE SCALE GENOMIC DNA]</scope>
    <source>
        <strain evidence="16 17">DSM 18526</strain>
    </source>
</reference>
<dbReference type="GO" id="GO:0006826">
    <property type="term" value="P:iron ion transport"/>
    <property type="evidence" value="ECO:0007669"/>
    <property type="project" value="UniProtKB-KW"/>
</dbReference>
<keyword evidence="6" id="KW-0408">Iron</keyword>
<evidence type="ECO:0000256" key="8">
    <source>
        <dbReference type="ARBA" id="ARBA00023077"/>
    </source>
</evidence>
<evidence type="ECO:0000256" key="2">
    <source>
        <dbReference type="ARBA" id="ARBA00022448"/>
    </source>
</evidence>
<evidence type="ECO:0000256" key="6">
    <source>
        <dbReference type="ARBA" id="ARBA00023004"/>
    </source>
</evidence>
<feature type="signal peptide" evidence="13">
    <location>
        <begin position="1"/>
        <end position="32"/>
    </location>
</feature>
<dbReference type="OrthoDB" id="9760333at2"/>
<dbReference type="SUPFAM" id="SSF56935">
    <property type="entry name" value="Porins"/>
    <property type="match status" value="1"/>
</dbReference>
<proteinExistence type="inferred from homology"/>
<dbReference type="InterPro" id="IPR037066">
    <property type="entry name" value="Plug_dom_sf"/>
</dbReference>
<dbReference type="InterPro" id="IPR000531">
    <property type="entry name" value="Beta-barrel_TonB"/>
</dbReference>
<evidence type="ECO:0000256" key="1">
    <source>
        <dbReference type="ARBA" id="ARBA00004571"/>
    </source>
</evidence>
<evidence type="ECO:0000313" key="17">
    <source>
        <dbReference type="Proteomes" id="UP000070250"/>
    </source>
</evidence>
<dbReference type="InterPro" id="IPR039426">
    <property type="entry name" value="TonB-dep_rcpt-like"/>
</dbReference>
<dbReference type="STRING" id="465721.ACG33_03760"/>
<dbReference type="PATRIC" id="fig|465721.4.peg.806"/>
<organism evidence="16 17">
    <name type="scientific">Steroidobacter denitrificans</name>
    <dbReference type="NCBI Taxonomy" id="465721"/>
    <lineage>
        <taxon>Bacteria</taxon>
        <taxon>Pseudomonadati</taxon>
        <taxon>Pseudomonadota</taxon>
        <taxon>Gammaproteobacteria</taxon>
        <taxon>Steroidobacterales</taxon>
        <taxon>Steroidobacteraceae</taxon>
        <taxon>Steroidobacter</taxon>
    </lineage>
</organism>
<dbReference type="Proteomes" id="UP000070250">
    <property type="component" value="Chromosome"/>
</dbReference>
<evidence type="ECO:0000256" key="5">
    <source>
        <dbReference type="ARBA" id="ARBA00022692"/>
    </source>
</evidence>
<keyword evidence="8 12" id="KW-0798">TonB box</keyword>
<evidence type="ECO:0000313" key="16">
    <source>
        <dbReference type="EMBL" id="AMN46236.1"/>
    </source>
</evidence>
<dbReference type="InterPro" id="IPR012910">
    <property type="entry name" value="Plug_dom"/>
</dbReference>
<evidence type="ECO:0000256" key="11">
    <source>
        <dbReference type="PROSITE-ProRule" id="PRU01360"/>
    </source>
</evidence>
<keyword evidence="2 11" id="KW-0813">Transport</keyword>
<accession>A0A127F720</accession>
<evidence type="ECO:0000256" key="13">
    <source>
        <dbReference type="SAM" id="SignalP"/>
    </source>
</evidence>
<feature type="chain" id="PRO_5007448292" evidence="13">
    <location>
        <begin position="33"/>
        <end position="810"/>
    </location>
</feature>
<keyword evidence="5 11" id="KW-0812">Transmembrane</keyword>
<evidence type="ECO:0000256" key="12">
    <source>
        <dbReference type="RuleBase" id="RU003357"/>
    </source>
</evidence>
<dbReference type="EMBL" id="CP011971">
    <property type="protein sequence ID" value="AMN46236.1"/>
    <property type="molecule type" value="Genomic_DNA"/>
</dbReference>
<evidence type="ECO:0000256" key="4">
    <source>
        <dbReference type="ARBA" id="ARBA00022496"/>
    </source>
</evidence>
<comment type="subcellular location">
    <subcellularLocation>
        <location evidence="1 11">Cell outer membrane</location>
        <topology evidence="1 11">Multi-pass membrane protein</topology>
    </subcellularLocation>
</comment>
<dbReference type="GO" id="GO:0009279">
    <property type="term" value="C:cell outer membrane"/>
    <property type="evidence" value="ECO:0007669"/>
    <property type="project" value="UniProtKB-SubCell"/>
</dbReference>
<dbReference type="Gene3D" id="2.170.130.10">
    <property type="entry name" value="TonB-dependent receptor, plug domain"/>
    <property type="match status" value="1"/>
</dbReference>
<dbReference type="RefSeq" id="WP_083536419.1">
    <property type="nucleotide sequence ID" value="NZ_CP011971.1"/>
</dbReference>
<keyword evidence="16" id="KW-0675">Receptor</keyword>
<dbReference type="AlphaFoldDB" id="A0A127F720"/>
<keyword evidence="7" id="KW-0406">Ion transport</keyword>
<dbReference type="KEGG" id="sdf:ACG33_03760"/>
<dbReference type="PANTHER" id="PTHR32552:SF81">
    <property type="entry name" value="TONB-DEPENDENT OUTER MEMBRANE RECEPTOR"/>
    <property type="match status" value="1"/>
</dbReference>
<evidence type="ECO:0000256" key="7">
    <source>
        <dbReference type="ARBA" id="ARBA00023065"/>
    </source>
</evidence>
<dbReference type="Pfam" id="PF00593">
    <property type="entry name" value="TonB_dep_Rec_b-barrel"/>
    <property type="match status" value="1"/>
</dbReference>
<evidence type="ECO:0000256" key="10">
    <source>
        <dbReference type="ARBA" id="ARBA00023237"/>
    </source>
</evidence>
<evidence type="ECO:0000259" key="14">
    <source>
        <dbReference type="Pfam" id="PF00593"/>
    </source>
</evidence>
<name>A0A127F720_STEDE</name>
<dbReference type="InterPro" id="IPR036942">
    <property type="entry name" value="Beta-barrel_TonB_sf"/>
</dbReference>
<dbReference type="Gene3D" id="2.40.170.20">
    <property type="entry name" value="TonB-dependent receptor, beta-barrel domain"/>
    <property type="match status" value="1"/>
</dbReference>
<dbReference type="PROSITE" id="PS52016">
    <property type="entry name" value="TONB_DEPENDENT_REC_3"/>
    <property type="match status" value="1"/>
</dbReference>
<protein>
    <submittedName>
        <fullName evidence="16">Outer membrane receptor protein</fullName>
    </submittedName>
</protein>
<evidence type="ECO:0000256" key="3">
    <source>
        <dbReference type="ARBA" id="ARBA00022452"/>
    </source>
</evidence>
<keyword evidence="10 11" id="KW-0998">Cell outer membrane</keyword>